<dbReference type="GO" id="GO:0003677">
    <property type="term" value="F:DNA binding"/>
    <property type="evidence" value="ECO:0007669"/>
    <property type="project" value="UniProtKB-KW"/>
</dbReference>
<comment type="caution">
    <text evidence="3">The sequence shown here is derived from an EMBL/GenBank/DDBJ whole genome shotgun (WGS) entry which is preliminary data.</text>
</comment>
<dbReference type="Gene3D" id="1.10.10.60">
    <property type="entry name" value="Homeodomain-like"/>
    <property type="match status" value="1"/>
</dbReference>
<organism evidence="3 4">
    <name type="scientific">Riccia fluitans</name>
    <dbReference type="NCBI Taxonomy" id="41844"/>
    <lineage>
        <taxon>Eukaryota</taxon>
        <taxon>Viridiplantae</taxon>
        <taxon>Streptophyta</taxon>
        <taxon>Embryophyta</taxon>
        <taxon>Marchantiophyta</taxon>
        <taxon>Marchantiopsida</taxon>
        <taxon>Marchantiidae</taxon>
        <taxon>Marchantiales</taxon>
        <taxon>Ricciaceae</taxon>
        <taxon>Riccia</taxon>
    </lineage>
</organism>
<dbReference type="SUPFAM" id="SSF46689">
    <property type="entry name" value="Homeodomain-like"/>
    <property type="match status" value="1"/>
</dbReference>
<evidence type="ECO:0000259" key="2">
    <source>
        <dbReference type="PROSITE" id="PS51253"/>
    </source>
</evidence>
<dbReference type="InterPro" id="IPR009057">
    <property type="entry name" value="Homeodomain-like_sf"/>
</dbReference>
<dbReference type="PANTHER" id="PTHR19303">
    <property type="entry name" value="TRANSPOSON"/>
    <property type="match status" value="1"/>
</dbReference>
<reference evidence="3 4" key="1">
    <citation type="submission" date="2024-09" db="EMBL/GenBank/DDBJ databases">
        <title>Chromosome-scale assembly of Riccia fluitans.</title>
        <authorList>
            <person name="Paukszto L."/>
            <person name="Sawicki J."/>
            <person name="Karawczyk K."/>
            <person name="Piernik-Szablinska J."/>
            <person name="Szczecinska M."/>
            <person name="Mazdziarz M."/>
        </authorList>
    </citation>
    <scope>NUCLEOTIDE SEQUENCE [LARGE SCALE GENOMIC DNA]</scope>
    <source>
        <strain evidence="3">Rf_01</strain>
        <tissue evidence="3">Aerial parts of the thallus</tissue>
    </source>
</reference>
<accession>A0ABD1ZIE0</accession>
<protein>
    <recommendedName>
        <fullName evidence="2">HTH CENPB-type domain-containing protein</fullName>
    </recommendedName>
</protein>
<feature type="domain" description="HTH CENPB-type" evidence="2">
    <location>
        <begin position="109"/>
        <end position="185"/>
    </location>
</feature>
<dbReference type="Pfam" id="PF03184">
    <property type="entry name" value="DDE_1"/>
    <property type="match status" value="1"/>
</dbReference>
<keyword evidence="4" id="KW-1185">Reference proteome</keyword>
<dbReference type="PROSITE" id="PS51253">
    <property type="entry name" value="HTH_CENPB"/>
    <property type="match status" value="1"/>
</dbReference>
<dbReference type="InterPro" id="IPR050863">
    <property type="entry name" value="CenT-Element_Derived"/>
</dbReference>
<dbReference type="AlphaFoldDB" id="A0ABD1ZIE0"/>
<dbReference type="Pfam" id="PF03221">
    <property type="entry name" value="HTH_Tnp_Tc5"/>
    <property type="match status" value="1"/>
</dbReference>
<dbReference type="InterPro" id="IPR004875">
    <property type="entry name" value="DDE_SF_endonuclease_dom"/>
</dbReference>
<dbReference type="SMART" id="SM00674">
    <property type="entry name" value="CENPB"/>
    <property type="match status" value="1"/>
</dbReference>
<dbReference type="Proteomes" id="UP001605036">
    <property type="component" value="Unassembled WGS sequence"/>
</dbReference>
<dbReference type="InterPro" id="IPR006600">
    <property type="entry name" value="HTH_CenpB_DNA-bd_dom"/>
</dbReference>
<evidence type="ECO:0000256" key="1">
    <source>
        <dbReference type="ARBA" id="ARBA00023125"/>
    </source>
</evidence>
<evidence type="ECO:0000313" key="4">
    <source>
        <dbReference type="Proteomes" id="UP001605036"/>
    </source>
</evidence>
<gene>
    <name evidence="3" type="ORF">R1flu_018534</name>
</gene>
<dbReference type="PANTHER" id="PTHR19303:SF73">
    <property type="entry name" value="PROTEIN PDC2"/>
    <property type="match status" value="1"/>
</dbReference>
<proteinExistence type="predicted"/>
<evidence type="ECO:0000313" key="3">
    <source>
        <dbReference type="EMBL" id="KAL2650406.1"/>
    </source>
</evidence>
<name>A0ABD1ZIE0_9MARC</name>
<keyword evidence="1" id="KW-0238">DNA-binding</keyword>
<sequence length="592" mass="67606">MLAGVSCNAKPCWKRAEKTRRTRRKVGRSVGPVRVLRVRPPTSYATYRGIEKITSFRDLEALKGGYRPRIVSPEKRGYIKFFRWANGKSTVSRILKKKEKYLSGVFSQASKREKASHVPHVEKILYRWFLAALEQRTPTSDDLLIKKAKMIHEQMSEQEVTQKSCNFSHGWLDGFKKRHGIRQWVTQGESKSVVMTDEIWEKFTAVKASLAEYEAQDIFSMDETGLFYKLLPNRTLADQQISGARKHKDRITVVLTANMDGSIKLPPLVINYCLRPRAFTRRNIKNPDNLGITWHANKDAWMTRALFEHFLLQFDSSLLRHGRKKVLLLVDNAPSHIFGHLTDQLKVTKVVFLPPRTSSRFQPMDAGIIQSFKCEYRKLMISKQIAGFEAGEVGNMDVYDAVVMLEKAWRSSVTTKTIQNCWKHCSLVPDIDQKPKRDLDLNANVEDQDLNAQMQEIASLLEVMKLKFPVNMTVEDYLNIDNTENAPTCELPEGALELVVPDGNSTALELQENENGEEEASSSVDLISYKDVQYALDIVKIYLAQQVSDTTEETKKILSVSSFIEKNQVDTVSQSTMDQSFANEYQMVRFGA</sequence>
<dbReference type="EMBL" id="JBHFFA010000001">
    <property type="protein sequence ID" value="KAL2650406.1"/>
    <property type="molecule type" value="Genomic_DNA"/>
</dbReference>